<proteinExistence type="predicted"/>
<dbReference type="GO" id="GO:0005975">
    <property type="term" value="P:carbohydrate metabolic process"/>
    <property type="evidence" value="ECO:0007669"/>
    <property type="project" value="InterPro"/>
</dbReference>
<reference evidence="2" key="1">
    <citation type="journal article" date="2023" name="Insect Mol. Biol.">
        <title>Genome sequencing provides insights into the evolution of gene families encoding plant cell wall-degrading enzymes in longhorned beetles.</title>
        <authorList>
            <person name="Shin N.R."/>
            <person name="Okamura Y."/>
            <person name="Kirsch R."/>
            <person name="Pauchet Y."/>
        </authorList>
    </citation>
    <scope>NUCLEOTIDE SEQUENCE</scope>
    <source>
        <strain evidence="2">AMC_N1</strain>
    </source>
</reference>
<keyword evidence="1" id="KW-0732">Signal</keyword>
<evidence type="ECO:0000313" key="3">
    <source>
        <dbReference type="Proteomes" id="UP001162162"/>
    </source>
</evidence>
<comment type="caution">
    <text evidence="2">The sequence shown here is derived from an EMBL/GenBank/DDBJ whole genome shotgun (WGS) entry which is preliminary data.</text>
</comment>
<dbReference type="Gene3D" id="3.20.20.370">
    <property type="entry name" value="Glycoside hydrolase/deacetylase"/>
    <property type="match status" value="1"/>
</dbReference>
<dbReference type="EMBL" id="JAPWTK010000006">
    <property type="protein sequence ID" value="KAJ8961138.1"/>
    <property type="molecule type" value="Genomic_DNA"/>
</dbReference>
<sequence length="371" mass="41623">MKTIALLVICLASALPLISGESANCTSDNCLLSNGCRCSSSESPLGSDQVIPQFISLTFEDSISEALYTNYLEPLLFNRTNPDGKRIGATFFVPHEYTNYQKVNSLYNHGFEIAVLSVTNNPLQTYWRSASEEVLEQEFGEQKHIISKFANIPAEDIVGVRTPQLQLAGNRSIQAYINAQLTYDSSWPTLHTKPLFPYTLDYLSTQQCNLGTECPNESFKGFWVLPIVDLIGENADCNTLASCKTKGTADEIAEWLVGEVEQVRQSTRVPLDLLVGENWFSTISSSWEGFNKALNTLSTYSDVYFVSQKQVLDWMKNPVPLSSYSTQTESRNAECNEYSCELKKEEEATDIYMTSCIACPEVYPWLGKPRW</sequence>
<keyword evidence="3" id="KW-1185">Reference proteome</keyword>
<dbReference type="Proteomes" id="UP001162162">
    <property type="component" value="Unassembled WGS sequence"/>
</dbReference>
<dbReference type="AlphaFoldDB" id="A0AAV8ZC47"/>
<gene>
    <name evidence="2" type="ORF">NQ318_008818</name>
</gene>
<protein>
    <recommendedName>
        <fullName evidence="4">Chitin deacetylase</fullName>
    </recommendedName>
</protein>
<evidence type="ECO:0000256" key="1">
    <source>
        <dbReference type="SAM" id="SignalP"/>
    </source>
</evidence>
<feature type="chain" id="PRO_5043945001" description="Chitin deacetylase" evidence="1">
    <location>
        <begin position="21"/>
        <end position="371"/>
    </location>
</feature>
<dbReference type="InterPro" id="IPR011330">
    <property type="entry name" value="Glyco_hydro/deAcase_b/a-brl"/>
</dbReference>
<dbReference type="GO" id="GO:0016787">
    <property type="term" value="F:hydrolase activity"/>
    <property type="evidence" value="ECO:0007669"/>
    <property type="project" value="UniProtKB-ARBA"/>
</dbReference>
<dbReference type="InterPro" id="IPR052740">
    <property type="entry name" value="CE4"/>
</dbReference>
<name>A0AAV8ZC47_9CUCU</name>
<feature type="signal peptide" evidence="1">
    <location>
        <begin position="1"/>
        <end position="20"/>
    </location>
</feature>
<dbReference type="PANTHER" id="PTHR45985">
    <property type="match status" value="1"/>
</dbReference>
<accession>A0AAV8ZC47</accession>
<organism evidence="2 3">
    <name type="scientific">Aromia moschata</name>
    <dbReference type="NCBI Taxonomy" id="1265417"/>
    <lineage>
        <taxon>Eukaryota</taxon>
        <taxon>Metazoa</taxon>
        <taxon>Ecdysozoa</taxon>
        <taxon>Arthropoda</taxon>
        <taxon>Hexapoda</taxon>
        <taxon>Insecta</taxon>
        <taxon>Pterygota</taxon>
        <taxon>Neoptera</taxon>
        <taxon>Endopterygota</taxon>
        <taxon>Coleoptera</taxon>
        <taxon>Polyphaga</taxon>
        <taxon>Cucujiformia</taxon>
        <taxon>Chrysomeloidea</taxon>
        <taxon>Cerambycidae</taxon>
        <taxon>Cerambycinae</taxon>
        <taxon>Callichromatini</taxon>
        <taxon>Aromia</taxon>
    </lineage>
</organism>
<evidence type="ECO:0008006" key="4">
    <source>
        <dbReference type="Google" id="ProtNLM"/>
    </source>
</evidence>
<dbReference type="SUPFAM" id="SSF88713">
    <property type="entry name" value="Glycoside hydrolase/deacetylase"/>
    <property type="match status" value="1"/>
</dbReference>
<dbReference type="PANTHER" id="PTHR45985:SF8">
    <property type="entry name" value="CHITIN DEACETYLASE-LIKE 9, ISOFORM A"/>
    <property type="match status" value="1"/>
</dbReference>
<evidence type="ECO:0000313" key="2">
    <source>
        <dbReference type="EMBL" id="KAJ8961138.1"/>
    </source>
</evidence>